<dbReference type="PANTHER" id="PTHR37186">
    <property type="entry name" value="OS06G0524500 PROTEIN"/>
    <property type="match status" value="1"/>
</dbReference>
<evidence type="ECO:0000313" key="5">
    <source>
        <dbReference type="EMBL" id="KAB2601283.1"/>
    </source>
</evidence>
<dbReference type="Proteomes" id="UP000327157">
    <property type="component" value="Chromosome 10"/>
</dbReference>
<reference evidence="5 6" key="1">
    <citation type="submission" date="2019-09" db="EMBL/GenBank/DDBJ databases">
        <authorList>
            <person name="Ou C."/>
        </authorList>
    </citation>
    <scope>NUCLEOTIDE SEQUENCE [LARGE SCALE GENOMIC DNA]</scope>
    <source>
        <strain evidence="5">S2</strain>
        <tissue evidence="5">Leaf</tissue>
    </source>
</reference>
<dbReference type="InterPro" id="IPR019380">
    <property type="entry name" value="Casein_kinase_sb_PP28"/>
</dbReference>
<evidence type="ECO:0000313" key="6">
    <source>
        <dbReference type="Proteomes" id="UP000327157"/>
    </source>
</evidence>
<gene>
    <name evidence="5" type="ORF">D8674_002288</name>
</gene>
<protein>
    <recommendedName>
        <fullName evidence="4">Casein kinase substrate phosphoprotein PP28 domain-containing protein</fullName>
    </recommendedName>
</protein>
<feature type="region of interest" description="Disordered" evidence="2">
    <location>
        <begin position="183"/>
        <end position="209"/>
    </location>
</feature>
<keyword evidence="6" id="KW-1185">Reference proteome</keyword>
<feature type="transmembrane region" description="Helical" evidence="3">
    <location>
        <begin position="157"/>
        <end position="179"/>
    </location>
</feature>
<evidence type="ECO:0000256" key="2">
    <source>
        <dbReference type="SAM" id="MobiDB-lite"/>
    </source>
</evidence>
<feature type="coiled-coil region" evidence="1">
    <location>
        <begin position="10"/>
        <end position="66"/>
    </location>
</feature>
<keyword evidence="3" id="KW-1133">Transmembrane helix</keyword>
<organism evidence="5 6">
    <name type="scientific">Pyrus ussuriensis x Pyrus communis</name>
    <dbReference type="NCBI Taxonomy" id="2448454"/>
    <lineage>
        <taxon>Eukaryota</taxon>
        <taxon>Viridiplantae</taxon>
        <taxon>Streptophyta</taxon>
        <taxon>Embryophyta</taxon>
        <taxon>Tracheophyta</taxon>
        <taxon>Spermatophyta</taxon>
        <taxon>Magnoliopsida</taxon>
        <taxon>eudicotyledons</taxon>
        <taxon>Gunneridae</taxon>
        <taxon>Pentapetalae</taxon>
        <taxon>rosids</taxon>
        <taxon>fabids</taxon>
        <taxon>Rosales</taxon>
        <taxon>Rosaceae</taxon>
        <taxon>Amygdaloideae</taxon>
        <taxon>Maleae</taxon>
        <taxon>Pyrus</taxon>
    </lineage>
</organism>
<dbReference type="PANTHER" id="PTHR37186:SF1">
    <property type="entry name" value="OS06G0524500 PROTEIN"/>
    <property type="match status" value="1"/>
</dbReference>
<feature type="region of interest" description="Disordered" evidence="2">
    <location>
        <begin position="77"/>
        <end position="138"/>
    </location>
</feature>
<proteinExistence type="predicted"/>
<feature type="domain" description="Casein kinase substrate phosphoprotein PP28" evidence="4">
    <location>
        <begin position="4"/>
        <end position="60"/>
    </location>
</feature>
<keyword evidence="3" id="KW-0472">Membrane</keyword>
<evidence type="ECO:0000256" key="3">
    <source>
        <dbReference type="SAM" id="Phobius"/>
    </source>
</evidence>
<dbReference type="AlphaFoldDB" id="A0A5N5FEJ7"/>
<accession>A0A5N5FEJ7</accession>
<comment type="caution">
    <text evidence="5">The sequence shown here is derived from an EMBL/GenBank/DDBJ whole genome shotgun (WGS) entry which is preliminary data.</text>
</comment>
<reference evidence="6" key="2">
    <citation type="submission" date="2019-10" db="EMBL/GenBank/DDBJ databases">
        <title>A de novo genome assembly of a pear dwarfing rootstock.</title>
        <authorList>
            <person name="Wang F."/>
            <person name="Wang J."/>
            <person name="Li S."/>
            <person name="Zhang Y."/>
            <person name="Fang M."/>
            <person name="Ma L."/>
            <person name="Zhao Y."/>
            <person name="Jiang S."/>
        </authorList>
    </citation>
    <scope>NUCLEOTIDE SEQUENCE [LARGE SCALE GENOMIC DNA]</scope>
</reference>
<keyword evidence="1" id="KW-0175">Coiled coil</keyword>
<dbReference type="EMBL" id="SMOL01000695">
    <property type="protein sequence ID" value="KAB2601283.1"/>
    <property type="molecule type" value="Genomic_DNA"/>
</dbReference>
<name>A0A5N5FEJ7_9ROSA</name>
<feature type="compositionally biased region" description="Polar residues" evidence="2">
    <location>
        <begin position="108"/>
        <end position="122"/>
    </location>
</feature>
<sequence>MGTTTELSRREREELEKQRARERYMRLLEQGKTEQARKDLERLALIREQRAEAAKIEKKKKLVAKRRNIGILFPLEQSQKHNQNRRHRLTRAMTEPKPDTPQNVPPSEINNTAHTSKPSRSFSGEKVRFPNPPDPQIPDAATLREQWKFAIRQYSKWYSHAWGTAILAGASFFALGWFIKGGNPLPSVGRHDDSPPPPPPHESEEARRP</sequence>
<evidence type="ECO:0000256" key="1">
    <source>
        <dbReference type="SAM" id="Coils"/>
    </source>
</evidence>
<evidence type="ECO:0000259" key="4">
    <source>
        <dbReference type="Pfam" id="PF10252"/>
    </source>
</evidence>
<dbReference type="Pfam" id="PF10252">
    <property type="entry name" value="PP28"/>
    <property type="match status" value="1"/>
</dbReference>
<keyword evidence="3" id="KW-0812">Transmembrane</keyword>
<dbReference type="OrthoDB" id="1433814at2759"/>
<reference evidence="5 6" key="3">
    <citation type="submission" date="2019-11" db="EMBL/GenBank/DDBJ databases">
        <title>A de novo genome assembly of a pear dwarfing rootstock.</title>
        <authorList>
            <person name="Wang F."/>
            <person name="Wang J."/>
            <person name="Li S."/>
            <person name="Zhang Y."/>
            <person name="Fang M."/>
            <person name="Ma L."/>
            <person name="Zhao Y."/>
            <person name="Jiang S."/>
        </authorList>
    </citation>
    <scope>NUCLEOTIDE SEQUENCE [LARGE SCALE GENOMIC DNA]</scope>
    <source>
        <strain evidence="5">S2</strain>
        <tissue evidence="5">Leaf</tissue>
    </source>
</reference>